<keyword evidence="3" id="KW-0808">Transferase</keyword>
<protein>
    <recommendedName>
        <fullName evidence="2">CRISPR system single-strand-specific deoxyribonuclease Cas10/Csm1 (subtype III-A)</fullName>
    </recommendedName>
    <alternativeName>
        <fullName evidence="11">Cyclic oligoadenylate synthase</fullName>
    </alternativeName>
</protein>
<keyword evidence="6" id="KW-0255">Endonuclease</keyword>
<sequence length="812" mass="91576">MTPEERVEYQTVVLGALLYDVWRYLQASELEPTTMSESPQCGWNFVAAWRDKFARCTNADLLEVLVQRRHETHHPNTLFKMDATTDPHHRALVRLVCQAHRLASGQPEGHYDEAKGFHLPALIPIFSRIRLLGDEHQPSGSLRPIGLRGLSEEPPIFPHPPLDGQAFQDQTRKHFQDLASAFVGLKDQLDWNTFEAVYAHFLSLLHRFASFIAADTQADSSDVPLYDYVRITSALAACLYRYHVTTATLSDDAIQNPPRDRLALLAGDVSGIQDYLFDIATVGAGGVARRLRARSFFLQMLAEITALKVLRAFDLPLGNMVMASGGNFFILLPNLPGVPDTISTLQRECETWFLEQFHGTLTLNLAWTQVLDAEFGTGEHPTGFSQVLTRLREALARQKQNRLGRVLADSGGWQENAFLREPFPRTATVCLACHRFPAERRSDPDGTIDVCLKCYQDVRLGRLLPTAQIVGFYDRAEQGTRCFDWTFTVATDPTELPTRPVLVMRLNDTDLTSMTHIPATFRFLANYVPHEPDGSPWTFEDIAACHKLSDGERGLGSLAVLKADVDYLGQVFQHGLRRDTPPSFDALSRLAAMSRQFDLFFSAWIEWMLTVEFQGTYAVYSGGDDLLLIAPRSRALDLLKRLRGAFARFVQNPELTLSAGVAVVKPRLPLAHTVQFADRALERAKITGRNKLCVLDKVVPWNDLQVIEDSVRLMERANPPSAFLNQLLRLSELWERWTQYQEVQGLRSLPLLAYTISRNLERGTELFEWASRLVAFPVNNPVGQEAKIMDNLGLITRWVLLGRREGEDGERP</sequence>
<dbReference type="GO" id="GO:0016740">
    <property type="term" value="F:transferase activity"/>
    <property type="evidence" value="ECO:0007669"/>
    <property type="project" value="UniProtKB-KW"/>
</dbReference>
<dbReference type="AlphaFoldDB" id="A0A564ZIP1"/>
<evidence type="ECO:0000256" key="7">
    <source>
        <dbReference type="ARBA" id="ARBA00022801"/>
    </source>
</evidence>
<dbReference type="InterPro" id="IPR052117">
    <property type="entry name" value="Cas10/Csm1_subtype-III-A"/>
</dbReference>
<proteinExistence type="inferred from homology"/>
<keyword evidence="5" id="KW-0547">Nucleotide-binding</keyword>
<dbReference type="InterPro" id="IPR043128">
    <property type="entry name" value="Rev_trsase/Diguanyl_cyclase"/>
</dbReference>
<dbReference type="Pfam" id="PF22335">
    <property type="entry name" value="Cas10-Cmr2_palm2"/>
    <property type="match status" value="1"/>
</dbReference>
<dbReference type="EMBL" id="CABIKM010000011">
    <property type="protein sequence ID" value="VUZ84398.1"/>
    <property type="molecule type" value="Genomic_DNA"/>
</dbReference>
<organism evidence="13 14">
    <name type="scientific">Candidatus Methylomirabilis lanthanidiphila</name>
    <dbReference type="NCBI Taxonomy" id="2211376"/>
    <lineage>
        <taxon>Bacteria</taxon>
        <taxon>Candidatus Methylomirabilota</taxon>
        <taxon>Candidatus Methylomirabilia</taxon>
        <taxon>Candidatus Methylomirabilales</taxon>
        <taxon>Candidatus Methylomirabilaceae</taxon>
        <taxon>Candidatus Methylomirabilis</taxon>
    </lineage>
</organism>
<dbReference type="PANTHER" id="PTHR36528:SF1">
    <property type="entry name" value="CRISPR SYSTEM SINGLE-STRAND-SPECIFIC DEOXYRIBONUCLEASE CAS10_CSM1 (SUBTYPE III-A)"/>
    <property type="match status" value="1"/>
</dbReference>
<reference evidence="13 14" key="1">
    <citation type="submission" date="2019-07" db="EMBL/GenBank/DDBJ databases">
        <authorList>
            <person name="Cremers G."/>
        </authorList>
    </citation>
    <scope>NUCLEOTIDE SEQUENCE [LARGE SCALE GENOMIC DNA]</scope>
</reference>
<dbReference type="Pfam" id="PF18211">
    <property type="entry name" value="Csm1_B"/>
    <property type="match status" value="1"/>
</dbReference>
<dbReference type="InterPro" id="IPR029787">
    <property type="entry name" value="Nucleotide_cyclase"/>
</dbReference>
<dbReference type="InterPro" id="IPR013408">
    <property type="entry name" value="Cas10/Csm1"/>
</dbReference>
<evidence type="ECO:0000256" key="2">
    <source>
        <dbReference type="ARBA" id="ARBA00014333"/>
    </source>
</evidence>
<keyword evidence="7" id="KW-0378">Hydrolase</keyword>
<dbReference type="GO" id="GO:0004519">
    <property type="term" value="F:endonuclease activity"/>
    <property type="evidence" value="ECO:0007669"/>
    <property type="project" value="UniProtKB-KW"/>
</dbReference>
<keyword evidence="4" id="KW-0540">Nuclease</keyword>
<name>A0A564ZIP1_9BACT</name>
<dbReference type="GO" id="GO:0004527">
    <property type="term" value="F:exonuclease activity"/>
    <property type="evidence" value="ECO:0007669"/>
    <property type="project" value="UniProtKB-KW"/>
</dbReference>
<accession>A0A564ZIP1</accession>
<evidence type="ECO:0000256" key="10">
    <source>
        <dbReference type="ARBA" id="ARBA00023118"/>
    </source>
</evidence>
<keyword evidence="10" id="KW-0051">Antiviral defense</keyword>
<evidence type="ECO:0000256" key="1">
    <source>
        <dbReference type="ARBA" id="ARBA00005700"/>
    </source>
</evidence>
<evidence type="ECO:0000313" key="14">
    <source>
        <dbReference type="Proteomes" id="UP000334340"/>
    </source>
</evidence>
<evidence type="ECO:0000256" key="3">
    <source>
        <dbReference type="ARBA" id="ARBA00022679"/>
    </source>
</evidence>
<dbReference type="InterPro" id="IPR041062">
    <property type="entry name" value="Csm1_B"/>
</dbReference>
<comment type="similarity">
    <text evidence="1">Belongs to the CRISPR-associated Cas10/Csm1 family.</text>
</comment>
<gene>
    <name evidence="13" type="ORF">MELA_00769</name>
</gene>
<dbReference type="NCBIfam" id="TIGR02578">
    <property type="entry name" value="cas_TM1811_Csm1"/>
    <property type="match status" value="1"/>
</dbReference>
<dbReference type="InterPro" id="IPR054767">
    <property type="entry name" value="Cas10-Cmr2_palm2"/>
</dbReference>
<evidence type="ECO:0000256" key="5">
    <source>
        <dbReference type="ARBA" id="ARBA00022741"/>
    </source>
</evidence>
<evidence type="ECO:0000259" key="12">
    <source>
        <dbReference type="PROSITE" id="PS50887"/>
    </source>
</evidence>
<evidence type="ECO:0000256" key="9">
    <source>
        <dbReference type="ARBA" id="ARBA00022840"/>
    </source>
</evidence>
<keyword evidence="8" id="KW-0269">Exonuclease</keyword>
<evidence type="ECO:0000256" key="11">
    <source>
        <dbReference type="ARBA" id="ARBA00032922"/>
    </source>
</evidence>
<dbReference type="SUPFAM" id="SSF55073">
    <property type="entry name" value="Nucleotide cyclase"/>
    <property type="match status" value="1"/>
</dbReference>
<feature type="domain" description="GGDEF" evidence="12">
    <location>
        <begin position="556"/>
        <end position="697"/>
    </location>
</feature>
<dbReference type="InterPro" id="IPR000160">
    <property type="entry name" value="GGDEF_dom"/>
</dbReference>
<keyword evidence="14" id="KW-1185">Reference proteome</keyword>
<dbReference type="PANTHER" id="PTHR36528">
    <property type="entry name" value="CRISPR SYSTEM SINGLE-STRAND-SPECIFIC DEOXYRIBONUCLEASE CAS10/CSM1 (SUBTYPE III-A)"/>
    <property type="match status" value="1"/>
</dbReference>
<evidence type="ECO:0000256" key="4">
    <source>
        <dbReference type="ARBA" id="ARBA00022722"/>
    </source>
</evidence>
<dbReference type="Gene3D" id="3.30.70.270">
    <property type="match status" value="1"/>
</dbReference>
<evidence type="ECO:0000256" key="8">
    <source>
        <dbReference type="ARBA" id="ARBA00022839"/>
    </source>
</evidence>
<dbReference type="GO" id="GO:0051607">
    <property type="term" value="P:defense response to virus"/>
    <property type="evidence" value="ECO:0007669"/>
    <property type="project" value="UniProtKB-KW"/>
</dbReference>
<evidence type="ECO:0000313" key="13">
    <source>
        <dbReference type="EMBL" id="VUZ84398.1"/>
    </source>
</evidence>
<keyword evidence="9" id="KW-0067">ATP-binding</keyword>
<dbReference type="Proteomes" id="UP000334340">
    <property type="component" value="Unassembled WGS sequence"/>
</dbReference>
<evidence type="ECO:0000256" key="6">
    <source>
        <dbReference type="ARBA" id="ARBA00022759"/>
    </source>
</evidence>
<dbReference type="GO" id="GO:0005524">
    <property type="term" value="F:ATP binding"/>
    <property type="evidence" value="ECO:0007669"/>
    <property type="project" value="UniProtKB-KW"/>
</dbReference>
<dbReference type="PROSITE" id="PS50887">
    <property type="entry name" value="GGDEF"/>
    <property type="match status" value="1"/>
</dbReference>